<dbReference type="Gene3D" id="3.40.50.720">
    <property type="entry name" value="NAD(P)-binding Rossmann-like Domain"/>
    <property type="match status" value="1"/>
</dbReference>
<dbReference type="Gene3D" id="3.90.180.10">
    <property type="entry name" value="Medium-chain alcohol dehydrogenases, catalytic domain"/>
    <property type="match status" value="1"/>
</dbReference>
<feature type="domain" description="Enoyl reductase (ER)" evidence="2">
    <location>
        <begin position="10"/>
        <end position="299"/>
    </location>
</feature>
<dbReference type="InterPro" id="IPR011032">
    <property type="entry name" value="GroES-like_sf"/>
</dbReference>
<evidence type="ECO:0000313" key="3">
    <source>
        <dbReference type="EMBL" id="SHI42237.1"/>
    </source>
</evidence>
<dbReference type="SUPFAM" id="SSF50129">
    <property type="entry name" value="GroES-like"/>
    <property type="match status" value="1"/>
</dbReference>
<dbReference type="Proteomes" id="UP000184452">
    <property type="component" value="Unassembled WGS sequence"/>
</dbReference>
<evidence type="ECO:0000313" key="4">
    <source>
        <dbReference type="Proteomes" id="UP000184452"/>
    </source>
</evidence>
<dbReference type="PANTHER" id="PTHR44154">
    <property type="entry name" value="QUINONE OXIDOREDUCTASE"/>
    <property type="match status" value="1"/>
</dbReference>
<dbReference type="InterPro" id="IPR036291">
    <property type="entry name" value="NAD(P)-bd_dom_sf"/>
</dbReference>
<dbReference type="STRING" id="758803.SAMN05421803_101177"/>
<keyword evidence="1" id="KW-0521">NADP</keyword>
<dbReference type="Pfam" id="PF13602">
    <property type="entry name" value="ADH_zinc_N_2"/>
    <property type="match status" value="1"/>
</dbReference>
<dbReference type="CDD" id="cd05289">
    <property type="entry name" value="MDR_like_2"/>
    <property type="match status" value="1"/>
</dbReference>
<name>A0A1M6B0N4_9ACTN</name>
<dbReference type="InterPro" id="IPR020843">
    <property type="entry name" value="ER"/>
</dbReference>
<accession>A0A1M6B0N4</accession>
<organism evidence="3 4">
    <name type="scientific">Nocardiopsis flavescens</name>
    <dbReference type="NCBI Taxonomy" id="758803"/>
    <lineage>
        <taxon>Bacteria</taxon>
        <taxon>Bacillati</taxon>
        <taxon>Actinomycetota</taxon>
        <taxon>Actinomycetes</taxon>
        <taxon>Streptosporangiales</taxon>
        <taxon>Nocardiopsidaceae</taxon>
        <taxon>Nocardiopsis</taxon>
    </lineage>
</organism>
<keyword evidence="4" id="KW-1185">Reference proteome</keyword>
<dbReference type="EMBL" id="FQZK01000001">
    <property type="protein sequence ID" value="SHI42237.1"/>
    <property type="molecule type" value="Genomic_DNA"/>
</dbReference>
<dbReference type="SMART" id="SM00829">
    <property type="entry name" value="PKS_ER"/>
    <property type="match status" value="1"/>
</dbReference>
<protein>
    <submittedName>
        <fullName evidence="3">NADPH:quinone reductase</fullName>
    </submittedName>
</protein>
<proteinExistence type="predicted"/>
<dbReference type="SUPFAM" id="SSF51735">
    <property type="entry name" value="NAD(P)-binding Rossmann-fold domains"/>
    <property type="match status" value="1"/>
</dbReference>
<evidence type="ECO:0000259" key="2">
    <source>
        <dbReference type="SMART" id="SM00829"/>
    </source>
</evidence>
<dbReference type="InterPro" id="IPR013154">
    <property type="entry name" value="ADH-like_N"/>
</dbReference>
<gene>
    <name evidence="3" type="ORF">SAMN05421803_101177</name>
</gene>
<dbReference type="GO" id="GO:0016491">
    <property type="term" value="F:oxidoreductase activity"/>
    <property type="evidence" value="ECO:0007669"/>
    <property type="project" value="InterPro"/>
</dbReference>
<dbReference type="AlphaFoldDB" id="A0A1M6B0N4"/>
<dbReference type="Pfam" id="PF08240">
    <property type="entry name" value="ADH_N"/>
    <property type="match status" value="1"/>
</dbReference>
<reference evidence="3 4" key="1">
    <citation type="submission" date="2016-11" db="EMBL/GenBank/DDBJ databases">
        <authorList>
            <person name="Jaros S."/>
            <person name="Januszkiewicz K."/>
            <person name="Wedrychowicz H."/>
        </authorList>
    </citation>
    <scope>NUCLEOTIDE SEQUENCE [LARGE SCALE GENOMIC DNA]</scope>
    <source>
        <strain evidence="3 4">CGMCC 4.5723</strain>
    </source>
</reference>
<dbReference type="InterPro" id="IPR051603">
    <property type="entry name" value="Zinc-ADH_QOR/CCCR"/>
</dbReference>
<sequence length="301" mass="30139">MKAAVITSFGEPSVLRVAEVPRPVPGPGQVLVRVHAAGVNPAEILARSGAFRLPAPAIIGFEFAGVVEAVGPGVDQGVVGDRVAGWPDSATQGSYAEYTVSGKFATIPDGVSFEEAAATVIGADNAARALGLLDIRPGNTLVVTGASGALGGAAVQFARQRGVTVIGVAGTANADFVRGLGATPVAHGPGLVDRIRAAAPGGVDAALDTAGKGLLPALVELLGGPDRIVTLADRDAARYGVAFSPGGSGNRDRGPVQEALDLIAAGAWTARIGRTFPLDEAADAHRLVATGHTHGKVILLP</sequence>
<evidence type="ECO:0000256" key="1">
    <source>
        <dbReference type="ARBA" id="ARBA00022857"/>
    </source>
</evidence>
<dbReference type="OrthoDB" id="2665481at2"/>
<dbReference type="RefSeq" id="WP_073373906.1">
    <property type="nucleotide sequence ID" value="NZ_FQZK01000001.1"/>
</dbReference>
<dbReference type="PANTHER" id="PTHR44154:SF1">
    <property type="entry name" value="QUINONE OXIDOREDUCTASE"/>
    <property type="match status" value="1"/>
</dbReference>